<gene>
    <name evidence="1" type="ORF">S12H4_31417</name>
</gene>
<name>X1SXD3_9ZZZZ</name>
<organism evidence="1">
    <name type="scientific">marine sediment metagenome</name>
    <dbReference type="NCBI Taxonomy" id="412755"/>
    <lineage>
        <taxon>unclassified sequences</taxon>
        <taxon>metagenomes</taxon>
        <taxon>ecological metagenomes</taxon>
    </lineage>
</organism>
<reference evidence="1" key="1">
    <citation type="journal article" date="2014" name="Front. Microbiol.">
        <title>High frequency of phylogenetically diverse reductive dehalogenase-homologous genes in deep subseafloor sedimentary metagenomes.</title>
        <authorList>
            <person name="Kawai M."/>
            <person name="Futagami T."/>
            <person name="Toyoda A."/>
            <person name="Takaki Y."/>
            <person name="Nishi S."/>
            <person name="Hori S."/>
            <person name="Arai W."/>
            <person name="Tsubouchi T."/>
            <person name="Morono Y."/>
            <person name="Uchiyama I."/>
            <person name="Ito T."/>
            <person name="Fujiyama A."/>
            <person name="Inagaki F."/>
            <person name="Takami H."/>
        </authorList>
    </citation>
    <scope>NUCLEOTIDE SEQUENCE</scope>
    <source>
        <strain evidence="1">Expedition CK06-06</strain>
    </source>
</reference>
<dbReference type="EMBL" id="BARW01018331">
    <property type="protein sequence ID" value="GAI97742.1"/>
    <property type="molecule type" value="Genomic_DNA"/>
</dbReference>
<comment type="caution">
    <text evidence="1">The sequence shown here is derived from an EMBL/GenBank/DDBJ whole genome shotgun (WGS) entry which is preliminary data.</text>
</comment>
<proteinExistence type="predicted"/>
<dbReference type="AlphaFoldDB" id="X1SXD3"/>
<accession>X1SXD3</accession>
<feature type="non-terminal residue" evidence="1">
    <location>
        <position position="1"/>
    </location>
</feature>
<sequence>LLNFTIIASLMRIVKHYETWNSLLRATQEDREK</sequence>
<evidence type="ECO:0000313" key="1">
    <source>
        <dbReference type="EMBL" id="GAI97742.1"/>
    </source>
</evidence>
<protein>
    <submittedName>
        <fullName evidence="1">Uncharacterized protein</fullName>
    </submittedName>
</protein>